<dbReference type="FunFam" id="3.40.50.2000:FF:000064">
    <property type="entry name" value="Glycosyltransferase"/>
    <property type="match status" value="1"/>
</dbReference>
<dbReference type="SUPFAM" id="SSF53756">
    <property type="entry name" value="UDP-Glycosyltransferase/glycogen phosphorylase"/>
    <property type="match status" value="1"/>
</dbReference>
<name>A0AAD6EYX0_9POAL</name>
<dbReference type="PROSITE" id="PS00375">
    <property type="entry name" value="UDPGT"/>
    <property type="match status" value="1"/>
</dbReference>
<sequence length="476" mass="53576">MEEQNFHVVLFPFLAHGHINSFISLASLLHRHDSNLTITFVSTPRHIQSVRSSLPHSSIRFHSLPFFPESHGLPPNTESFADLQLPQFLTFLYATESLQPAFDDFISTIASDATSHGAKVVIVSDLFLGWTVEVARKYKVFHSVFLTMSCYGAAIYLSLWINLPHTKTTSDWFPLPEYPDIILHRSQLSKPLLMADGTDPGSIFQRRELSLCCKTDAMLVNTIEEIEKRWLEMVAKFLKIPIFPIGPLLCGLKPTSPSVETEIIEWLDLHPPASVLYISFGSQYSIQKNQMWELALGLEASRRPFIWVIRPPLEFDAKDEFKGEWLPDGFEKRIKEQKSGFFVHGWAPQNAILSHKSTGAFLSHCGWNSVLESLNSGVPIIGWPLGADQLYNVTLLVELGLCVEVARGNMETSEVEKEKIANAIEMVIGDNKDGQDIRKKAKEIREMVKGSYKDESCSSAKGLAEFLKIIKTAVDN</sequence>
<organism evidence="7 8">
    <name type="scientific">Rhynchospora tenuis</name>
    <dbReference type="NCBI Taxonomy" id="198213"/>
    <lineage>
        <taxon>Eukaryota</taxon>
        <taxon>Viridiplantae</taxon>
        <taxon>Streptophyta</taxon>
        <taxon>Embryophyta</taxon>
        <taxon>Tracheophyta</taxon>
        <taxon>Spermatophyta</taxon>
        <taxon>Magnoliopsida</taxon>
        <taxon>Liliopsida</taxon>
        <taxon>Poales</taxon>
        <taxon>Cyperaceae</taxon>
        <taxon>Cyperoideae</taxon>
        <taxon>Rhynchosporeae</taxon>
        <taxon>Rhynchospora</taxon>
    </lineage>
</organism>
<dbReference type="InterPro" id="IPR058980">
    <property type="entry name" value="Glyco_transf_N"/>
</dbReference>
<keyword evidence="3 4" id="KW-0808">Transferase</keyword>
<dbReference type="InterPro" id="IPR035595">
    <property type="entry name" value="UDP_glycos_trans_CS"/>
</dbReference>
<dbReference type="Pfam" id="PF26168">
    <property type="entry name" value="Glyco_transf_N"/>
    <property type="match status" value="1"/>
</dbReference>
<dbReference type="Pfam" id="PF00201">
    <property type="entry name" value="UDPGT"/>
    <property type="match status" value="1"/>
</dbReference>
<evidence type="ECO:0000259" key="6">
    <source>
        <dbReference type="Pfam" id="PF26168"/>
    </source>
</evidence>
<evidence type="ECO:0000313" key="8">
    <source>
        <dbReference type="Proteomes" id="UP001210211"/>
    </source>
</evidence>
<dbReference type="PANTHER" id="PTHR48047:SF107">
    <property type="entry name" value="UDP-GLYCOSYLTRANSFERASE 92A1-LIKE"/>
    <property type="match status" value="1"/>
</dbReference>
<keyword evidence="8" id="KW-1185">Reference proteome</keyword>
<evidence type="ECO:0000256" key="5">
    <source>
        <dbReference type="RuleBase" id="RU362057"/>
    </source>
</evidence>
<evidence type="ECO:0000256" key="4">
    <source>
        <dbReference type="RuleBase" id="RU003718"/>
    </source>
</evidence>
<dbReference type="GO" id="GO:0035251">
    <property type="term" value="F:UDP-glucosyltransferase activity"/>
    <property type="evidence" value="ECO:0007669"/>
    <property type="project" value="TreeGrafter"/>
</dbReference>
<comment type="caution">
    <text evidence="7">The sequence shown here is derived from an EMBL/GenBank/DDBJ whole genome shotgun (WGS) entry which is preliminary data.</text>
</comment>
<evidence type="ECO:0000256" key="2">
    <source>
        <dbReference type="ARBA" id="ARBA00022676"/>
    </source>
</evidence>
<evidence type="ECO:0000313" key="7">
    <source>
        <dbReference type="EMBL" id="KAJ3706346.1"/>
    </source>
</evidence>
<protein>
    <recommendedName>
        <fullName evidence="5">Glycosyltransferase</fullName>
        <ecNumber evidence="5">2.4.1.-</ecNumber>
    </recommendedName>
</protein>
<evidence type="ECO:0000256" key="1">
    <source>
        <dbReference type="ARBA" id="ARBA00009995"/>
    </source>
</evidence>
<evidence type="ECO:0000256" key="3">
    <source>
        <dbReference type="ARBA" id="ARBA00022679"/>
    </source>
</evidence>
<dbReference type="CDD" id="cd03784">
    <property type="entry name" value="GT1_Gtf-like"/>
    <property type="match status" value="1"/>
</dbReference>
<dbReference type="EC" id="2.4.1.-" evidence="5"/>
<dbReference type="InterPro" id="IPR002213">
    <property type="entry name" value="UDP_glucos_trans"/>
</dbReference>
<accession>A0AAD6EYX0</accession>
<dbReference type="Gene3D" id="3.40.50.2000">
    <property type="entry name" value="Glycogen Phosphorylase B"/>
    <property type="match status" value="2"/>
</dbReference>
<proteinExistence type="inferred from homology"/>
<dbReference type="FunFam" id="3.40.50.2000:FF:000103">
    <property type="entry name" value="Glycosyltransferase"/>
    <property type="match status" value="1"/>
</dbReference>
<gene>
    <name evidence="7" type="ORF">LUZ61_010051</name>
</gene>
<keyword evidence="2 4" id="KW-0328">Glycosyltransferase</keyword>
<reference evidence="7 8" key="1">
    <citation type="journal article" date="2022" name="Cell">
        <title>Repeat-based holocentromeres influence genome architecture and karyotype evolution.</title>
        <authorList>
            <person name="Hofstatter P.G."/>
            <person name="Thangavel G."/>
            <person name="Lux T."/>
            <person name="Neumann P."/>
            <person name="Vondrak T."/>
            <person name="Novak P."/>
            <person name="Zhang M."/>
            <person name="Costa L."/>
            <person name="Castellani M."/>
            <person name="Scott A."/>
            <person name="Toegelov H."/>
            <person name="Fuchs J."/>
            <person name="Mata-Sucre Y."/>
            <person name="Dias Y."/>
            <person name="Vanzela A.L.L."/>
            <person name="Huettel B."/>
            <person name="Almeida C.C.S."/>
            <person name="Simkova H."/>
            <person name="Souza G."/>
            <person name="Pedrosa-Harand A."/>
            <person name="Macas J."/>
            <person name="Mayer K.F.X."/>
            <person name="Houben A."/>
            <person name="Marques A."/>
        </authorList>
    </citation>
    <scope>NUCLEOTIDE SEQUENCE [LARGE SCALE GENOMIC DNA]</scope>
    <source>
        <strain evidence="7">RhyTen1mFocal</strain>
    </source>
</reference>
<dbReference type="PANTHER" id="PTHR48047">
    <property type="entry name" value="GLYCOSYLTRANSFERASE"/>
    <property type="match status" value="1"/>
</dbReference>
<dbReference type="EMBL" id="JAMRDG010000001">
    <property type="protein sequence ID" value="KAJ3706346.1"/>
    <property type="molecule type" value="Genomic_DNA"/>
</dbReference>
<feature type="domain" description="Glycosyltransferase N-terminal" evidence="6">
    <location>
        <begin position="7"/>
        <end position="139"/>
    </location>
</feature>
<dbReference type="AlphaFoldDB" id="A0AAD6EYX0"/>
<comment type="similarity">
    <text evidence="1 4">Belongs to the UDP-glycosyltransferase family.</text>
</comment>
<dbReference type="Proteomes" id="UP001210211">
    <property type="component" value="Unassembled WGS sequence"/>
</dbReference>